<dbReference type="HAMAP" id="MF_01615">
    <property type="entry name" value="PdxT"/>
    <property type="match status" value="1"/>
</dbReference>
<dbReference type="Gene3D" id="3.40.50.880">
    <property type="match status" value="1"/>
</dbReference>
<feature type="active site" description="Charge relay system" evidence="10">
    <location>
        <position position="172"/>
    </location>
</feature>
<dbReference type="InterPro" id="IPR002161">
    <property type="entry name" value="PdxT/SNO"/>
</dbReference>
<dbReference type="InterPro" id="IPR029062">
    <property type="entry name" value="Class_I_gatase-like"/>
</dbReference>
<name>F0J7X8_ACIMA</name>
<dbReference type="OrthoDB" id="9810320at2"/>
<dbReference type="KEGG" id="amv:ACMV_P3_00460"/>
<evidence type="ECO:0000256" key="1">
    <source>
        <dbReference type="ARBA" id="ARBA00008345"/>
    </source>
</evidence>
<dbReference type="MEROPS" id="C26.A32"/>
<geneLocation type="plasmid" evidence="11 12">
    <name>pACMV3</name>
</geneLocation>
<reference evidence="11 12" key="1">
    <citation type="submission" date="2010-12" db="EMBL/GenBank/DDBJ databases">
        <title>Whole genome sequence of Acidiphilium multivorum AIU301.</title>
        <authorList>
            <person name="Narita-Yamada S."/>
            <person name="Nakamura S."/>
            <person name="Ito N."/>
            <person name="Takarada H."/>
            <person name="Katano Y."/>
            <person name="Nakazawa H."/>
            <person name="Hosoyama A."/>
            <person name="Yamada R."/>
            <person name="Fujita N."/>
        </authorList>
    </citation>
    <scope>NUCLEOTIDE SEQUENCE [LARGE SCALE GENOMIC DNA]</scope>
    <source>
        <strain evidence="12">DSM 11245 / JCM 8867 / AIU301</strain>
        <plasmid evidence="11 12">pACMV3</plasmid>
    </source>
</reference>
<evidence type="ECO:0000256" key="8">
    <source>
        <dbReference type="ARBA" id="ARBA00054599"/>
    </source>
</evidence>
<dbReference type="Proteomes" id="UP000007100">
    <property type="component" value="Plasmid pACMV3"/>
</dbReference>
<evidence type="ECO:0000256" key="9">
    <source>
        <dbReference type="ARBA" id="ARBA00064749"/>
    </source>
</evidence>
<dbReference type="PIRSF" id="PIRSF005639">
    <property type="entry name" value="Glut_amidoT_SNO"/>
    <property type="match status" value="1"/>
</dbReference>
<dbReference type="GO" id="GO:0042823">
    <property type="term" value="P:pyridoxal phosphate biosynthetic process"/>
    <property type="evidence" value="ECO:0007669"/>
    <property type="project" value="UniProtKB-UniRule"/>
</dbReference>
<dbReference type="PANTHER" id="PTHR31559">
    <property type="entry name" value="PYRIDOXAL 5'-PHOSPHATE SYNTHASE SUBUNIT SNO"/>
    <property type="match status" value="1"/>
</dbReference>
<comment type="catalytic activity">
    <reaction evidence="6 10">
        <text>aldehydo-D-ribose 5-phosphate + D-glyceraldehyde 3-phosphate + L-glutamine = pyridoxal 5'-phosphate + L-glutamate + phosphate + 3 H2O + H(+)</text>
        <dbReference type="Rhea" id="RHEA:31507"/>
        <dbReference type="ChEBI" id="CHEBI:15377"/>
        <dbReference type="ChEBI" id="CHEBI:15378"/>
        <dbReference type="ChEBI" id="CHEBI:29985"/>
        <dbReference type="ChEBI" id="CHEBI:43474"/>
        <dbReference type="ChEBI" id="CHEBI:58273"/>
        <dbReference type="ChEBI" id="CHEBI:58359"/>
        <dbReference type="ChEBI" id="CHEBI:59776"/>
        <dbReference type="ChEBI" id="CHEBI:597326"/>
        <dbReference type="EC" id="4.3.3.6"/>
    </reaction>
</comment>
<dbReference type="NCBIfam" id="TIGR03800">
    <property type="entry name" value="PLP_synth_Pdx2"/>
    <property type="match status" value="1"/>
</dbReference>
<keyword evidence="3 10" id="KW-0663">Pyridoxal phosphate</keyword>
<comment type="catalytic activity">
    <reaction evidence="7 10">
        <text>L-glutamine + H2O = L-glutamate + NH4(+)</text>
        <dbReference type="Rhea" id="RHEA:15889"/>
        <dbReference type="ChEBI" id="CHEBI:15377"/>
        <dbReference type="ChEBI" id="CHEBI:28938"/>
        <dbReference type="ChEBI" id="CHEBI:29985"/>
        <dbReference type="ChEBI" id="CHEBI:58359"/>
        <dbReference type="EC" id="3.5.1.2"/>
    </reaction>
</comment>
<sequence length="195" mass="21004">MSLKIGVVALQGDYAAHAEALRSSGTEIVLVRATKELADLNGLVIPGGESTALLKLLTRENMYEAVREFSMAKPVFGTCAGCIILAKEVLPSPQQSLAVLDIVVQRNAYGRQTESRVAMGNCALSGGGLEMVFIRAPCIVRTGSHVEILARYGGFPTLVRQGNILAATFHPELSTDRRIHRFFCAMIRSGQPCLT</sequence>
<dbReference type="GO" id="GO:0036381">
    <property type="term" value="F:pyridoxal 5'-phosphate synthase (glutamine hydrolysing) activity"/>
    <property type="evidence" value="ECO:0007669"/>
    <property type="project" value="UniProtKB-UniRule"/>
</dbReference>
<evidence type="ECO:0000256" key="5">
    <source>
        <dbReference type="ARBA" id="ARBA00023239"/>
    </source>
</evidence>
<evidence type="ECO:0000256" key="3">
    <source>
        <dbReference type="ARBA" id="ARBA00022898"/>
    </source>
</evidence>
<keyword evidence="11" id="KW-0808">Transferase</keyword>
<keyword evidence="12" id="KW-1185">Reference proteome</keyword>
<dbReference type="GO" id="GO:0016740">
    <property type="term" value="F:transferase activity"/>
    <property type="evidence" value="ECO:0007669"/>
    <property type="project" value="UniProtKB-KW"/>
</dbReference>
<dbReference type="GO" id="GO:0004359">
    <property type="term" value="F:glutaminase activity"/>
    <property type="evidence" value="ECO:0007669"/>
    <property type="project" value="UniProtKB-UniRule"/>
</dbReference>
<evidence type="ECO:0000313" key="12">
    <source>
        <dbReference type="Proteomes" id="UP000007100"/>
    </source>
</evidence>
<dbReference type="EMBL" id="AP012038">
    <property type="protein sequence ID" value="BAJ83195.1"/>
    <property type="molecule type" value="Genomic_DNA"/>
</dbReference>
<gene>
    <name evidence="10 11" type="primary">pdxT</name>
    <name evidence="11" type="ordered locus">ACMV_P3_00460</name>
</gene>
<evidence type="ECO:0000256" key="6">
    <source>
        <dbReference type="ARBA" id="ARBA00047992"/>
    </source>
</evidence>
<proteinExistence type="inferred from homology"/>
<dbReference type="GO" id="GO:0006543">
    <property type="term" value="P:L-glutamine catabolic process"/>
    <property type="evidence" value="ECO:0007669"/>
    <property type="project" value="UniProtKB-UniRule"/>
</dbReference>
<keyword evidence="4 10" id="KW-0315">Glutamine amidotransferase</keyword>
<evidence type="ECO:0000256" key="4">
    <source>
        <dbReference type="ARBA" id="ARBA00022962"/>
    </source>
</evidence>
<dbReference type="EC" id="3.5.1.2" evidence="10"/>
<evidence type="ECO:0000256" key="2">
    <source>
        <dbReference type="ARBA" id="ARBA00022801"/>
    </source>
</evidence>
<dbReference type="AlphaFoldDB" id="F0J7X8"/>
<keyword evidence="2 10" id="KW-0378">Hydrolase</keyword>
<dbReference type="RefSeq" id="WP_013635124.1">
    <property type="nucleotide sequence ID" value="NC_015179.1"/>
</dbReference>
<feature type="active site" description="Nucleophile" evidence="10">
    <location>
        <position position="79"/>
    </location>
</feature>
<dbReference type="PROSITE" id="PS51130">
    <property type="entry name" value="PDXT_SNO_2"/>
    <property type="match status" value="1"/>
</dbReference>
<dbReference type="GO" id="GO:0008614">
    <property type="term" value="P:pyridoxine metabolic process"/>
    <property type="evidence" value="ECO:0007669"/>
    <property type="project" value="TreeGrafter"/>
</dbReference>
<dbReference type="SUPFAM" id="SSF52317">
    <property type="entry name" value="Class I glutamine amidotransferase-like"/>
    <property type="match status" value="1"/>
</dbReference>
<comment type="pathway">
    <text evidence="10">Cofactor biosynthesis; pyridoxal 5'-phosphate biosynthesis.</text>
</comment>
<organism evidence="11 12">
    <name type="scientific">Acidiphilium multivorum (strain DSM 11245 / JCM 8867 / NBRC 100883 / AIU 301)</name>
    <dbReference type="NCBI Taxonomy" id="926570"/>
    <lineage>
        <taxon>Bacteria</taxon>
        <taxon>Pseudomonadati</taxon>
        <taxon>Pseudomonadota</taxon>
        <taxon>Alphaproteobacteria</taxon>
        <taxon>Acetobacterales</taxon>
        <taxon>Acidocellaceae</taxon>
        <taxon>Acidiphilium</taxon>
    </lineage>
</organism>
<evidence type="ECO:0000256" key="7">
    <source>
        <dbReference type="ARBA" id="ARBA00049534"/>
    </source>
</evidence>
<dbReference type="GO" id="GO:0005829">
    <property type="term" value="C:cytosol"/>
    <property type="evidence" value="ECO:0007669"/>
    <property type="project" value="TreeGrafter"/>
</dbReference>
<comment type="subunit">
    <text evidence="9 10">In the presence of PdxS, forms a dodecamer of heterodimers. Only shows activity in the heterodimer.</text>
</comment>
<dbReference type="Pfam" id="PF01174">
    <property type="entry name" value="SNO"/>
    <property type="match status" value="1"/>
</dbReference>
<evidence type="ECO:0000256" key="10">
    <source>
        <dbReference type="HAMAP-Rule" id="MF_01615"/>
    </source>
</evidence>
<dbReference type="PANTHER" id="PTHR31559:SF0">
    <property type="entry name" value="PYRIDOXAL 5'-PHOSPHATE SYNTHASE SUBUNIT SNO1-RELATED"/>
    <property type="match status" value="1"/>
</dbReference>
<feature type="binding site" evidence="10">
    <location>
        <begin position="134"/>
        <end position="135"/>
    </location>
    <ligand>
        <name>L-glutamine</name>
        <dbReference type="ChEBI" id="CHEBI:58359"/>
    </ligand>
</feature>
<dbReference type="CDD" id="cd01749">
    <property type="entry name" value="GATase1_PB"/>
    <property type="match status" value="1"/>
</dbReference>
<dbReference type="InterPro" id="IPR021196">
    <property type="entry name" value="PdxT/SNO_CS"/>
</dbReference>
<comment type="similarity">
    <text evidence="1 10">Belongs to the glutaminase PdxT/SNO family.</text>
</comment>
<feature type="binding site" evidence="10">
    <location>
        <position position="106"/>
    </location>
    <ligand>
        <name>L-glutamine</name>
        <dbReference type="ChEBI" id="CHEBI:58359"/>
    </ligand>
</feature>
<dbReference type="PROSITE" id="PS01236">
    <property type="entry name" value="PDXT_SNO_1"/>
    <property type="match status" value="1"/>
</dbReference>
<dbReference type="HOGENOM" id="CLU_069674_2_0_5"/>
<keyword evidence="5 10" id="KW-0456">Lyase</keyword>
<protein>
    <recommendedName>
        <fullName evidence="10">Pyridoxal 5'-phosphate synthase subunit PdxT</fullName>
        <ecNumber evidence="10">4.3.3.6</ecNumber>
    </recommendedName>
    <alternativeName>
        <fullName evidence="10">Pdx2</fullName>
    </alternativeName>
    <alternativeName>
        <fullName evidence="10">Pyridoxal 5'-phosphate synthase glutaminase subunit</fullName>
        <ecNumber evidence="10">3.5.1.2</ecNumber>
    </alternativeName>
</protein>
<keyword evidence="11" id="KW-0614">Plasmid</keyword>
<dbReference type="GO" id="GO:1903600">
    <property type="term" value="C:glutaminase complex"/>
    <property type="evidence" value="ECO:0007669"/>
    <property type="project" value="TreeGrafter"/>
</dbReference>
<dbReference type="UniPathway" id="UPA00245"/>
<evidence type="ECO:0000313" key="11">
    <source>
        <dbReference type="EMBL" id="BAJ83195.1"/>
    </source>
</evidence>
<feature type="active site" description="Charge relay system" evidence="10">
    <location>
        <position position="170"/>
    </location>
</feature>
<accession>F0J7X8</accession>
<dbReference type="PROSITE" id="PS51273">
    <property type="entry name" value="GATASE_TYPE_1"/>
    <property type="match status" value="1"/>
</dbReference>
<dbReference type="FunFam" id="3.40.50.880:FF:000010">
    <property type="entry name" value="uncharacterized protein LOC100176842 isoform X2"/>
    <property type="match status" value="1"/>
</dbReference>
<comment type="function">
    <text evidence="8 10">Catalyzes the hydrolysis of glutamine to glutamate and ammonia as part of the biosynthesis of pyridoxal 5'-phosphate. The resulting ammonia molecule is channeled to the active site of PdxS.</text>
</comment>
<dbReference type="NCBIfam" id="NF010050">
    <property type="entry name" value="PRK13526.1"/>
    <property type="match status" value="1"/>
</dbReference>
<dbReference type="EC" id="4.3.3.6" evidence="10"/>
<feature type="binding site" evidence="10">
    <location>
        <begin position="48"/>
        <end position="50"/>
    </location>
    <ligand>
        <name>L-glutamine</name>
        <dbReference type="ChEBI" id="CHEBI:58359"/>
    </ligand>
</feature>